<dbReference type="EMBL" id="JBIMZQ010000001">
    <property type="protein sequence ID" value="KAL3674842.1"/>
    <property type="molecule type" value="Genomic_DNA"/>
</dbReference>
<protein>
    <submittedName>
        <fullName evidence="2">Uncharacterized protein</fullName>
    </submittedName>
</protein>
<evidence type="ECO:0000256" key="1">
    <source>
        <dbReference type="SAM" id="MobiDB-lite"/>
    </source>
</evidence>
<feature type="region of interest" description="Disordered" evidence="1">
    <location>
        <begin position="45"/>
        <end position="105"/>
    </location>
</feature>
<evidence type="ECO:0000313" key="2">
    <source>
        <dbReference type="EMBL" id="KAL3674842.1"/>
    </source>
</evidence>
<evidence type="ECO:0000313" key="3">
    <source>
        <dbReference type="Proteomes" id="UP001632037"/>
    </source>
</evidence>
<reference evidence="2 3" key="1">
    <citation type="submission" date="2024-09" db="EMBL/GenBank/DDBJ databases">
        <title>Genome sequencing and assembly of Phytophthora oleae, isolate VK10A, causative agent of rot of olive drupes.</title>
        <authorList>
            <person name="Conti Taguali S."/>
            <person name="Riolo M."/>
            <person name="La Spada F."/>
            <person name="Cacciola S.O."/>
            <person name="Dionisio G."/>
        </authorList>
    </citation>
    <scope>NUCLEOTIDE SEQUENCE [LARGE SCALE GENOMIC DNA]</scope>
    <source>
        <strain evidence="2 3">VK10A</strain>
    </source>
</reference>
<dbReference type="Proteomes" id="UP001632037">
    <property type="component" value="Unassembled WGS sequence"/>
</dbReference>
<feature type="compositionally biased region" description="Polar residues" evidence="1">
    <location>
        <begin position="67"/>
        <end position="105"/>
    </location>
</feature>
<proteinExistence type="predicted"/>
<sequence length="165" mass="17692">MMRMGSYMYCLERLRSDGFSIYLSRRASHAAIKPEADAFENAEAAADTHLKRKRPSRTEAASPARSLMSQPPASPASTIVSSCPTDSPIFSPSKSSETRTPSVSSVIRVTAPPTSTGFVDITSPMTDVPPFKMDVFGSVSSPMAVCPPSSPVLHRQVLSIGVWIS</sequence>
<dbReference type="AlphaFoldDB" id="A0ABD3G9H6"/>
<keyword evidence="3" id="KW-1185">Reference proteome</keyword>
<name>A0ABD3G9H6_9STRA</name>
<accession>A0ABD3G9H6</accession>
<organism evidence="2 3">
    <name type="scientific">Phytophthora oleae</name>
    <dbReference type="NCBI Taxonomy" id="2107226"/>
    <lineage>
        <taxon>Eukaryota</taxon>
        <taxon>Sar</taxon>
        <taxon>Stramenopiles</taxon>
        <taxon>Oomycota</taxon>
        <taxon>Peronosporomycetes</taxon>
        <taxon>Peronosporales</taxon>
        <taxon>Peronosporaceae</taxon>
        <taxon>Phytophthora</taxon>
    </lineage>
</organism>
<comment type="caution">
    <text evidence="2">The sequence shown here is derived from an EMBL/GenBank/DDBJ whole genome shotgun (WGS) entry which is preliminary data.</text>
</comment>
<gene>
    <name evidence="2" type="ORF">V7S43_000768</name>
</gene>